<evidence type="ECO:0008006" key="3">
    <source>
        <dbReference type="Google" id="ProtNLM"/>
    </source>
</evidence>
<dbReference type="InterPro" id="IPR012337">
    <property type="entry name" value="RNaseH-like_sf"/>
</dbReference>
<reference evidence="2" key="1">
    <citation type="journal article" date="2014" name="Nat. Genet.">
        <title>A reference genome for common bean and genome-wide analysis of dual domestications.</title>
        <authorList>
            <person name="Schmutz J."/>
            <person name="McClean P.E."/>
            <person name="Mamidi S."/>
            <person name="Wu G.A."/>
            <person name="Cannon S.B."/>
            <person name="Grimwood J."/>
            <person name="Jenkins J."/>
            <person name="Shu S."/>
            <person name="Song Q."/>
            <person name="Chavarro C."/>
            <person name="Torres-Torres M."/>
            <person name="Geffroy V."/>
            <person name="Moghaddam S.M."/>
            <person name="Gao D."/>
            <person name="Abernathy B."/>
            <person name="Barry K."/>
            <person name="Blair M."/>
            <person name="Brick M.A."/>
            <person name="Chovatia M."/>
            <person name="Gepts P."/>
            <person name="Goodstein D.M."/>
            <person name="Gonzales M."/>
            <person name="Hellsten U."/>
            <person name="Hyten D.L."/>
            <person name="Jia G."/>
            <person name="Kelly J.D."/>
            <person name="Kudrna D."/>
            <person name="Lee R."/>
            <person name="Richard M.M."/>
            <person name="Miklas P.N."/>
            <person name="Osorno J.M."/>
            <person name="Rodrigues J."/>
            <person name="Thareau V."/>
            <person name="Urrea C.A."/>
            <person name="Wang M."/>
            <person name="Yu Y."/>
            <person name="Zhang M."/>
            <person name="Wing R.A."/>
            <person name="Cregan P.B."/>
            <person name="Rokhsar D.S."/>
            <person name="Jackson S.A."/>
        </authorList>
    </citation>
    <scope>NUCLEOTIDE SEQUENCE [LARGE SCALE GENOMIC DNA]</scope>
    <source>
        <strain evidence="2">cv. G19833</strain>
    </source>
</reference>
<dbReference type="AlphaFoldDB" id="V7BDQ5"/>
<dbReference type="Gene3D" id="3.30.420.10">
    <property type="entry name" value="Ribonuclease H-like superfamily/Ribonuclease H"/>
    <property type="match status" value="1"/>
</dbReference>
<dbReference type="Gramene" id="ESW15957">
    <property type="protein sequence ID" value="ESW15957"/>
    <property type="gene ID" value="PHAVU_007G117300g"/>
</dbReference>
<name>V7BDQ5_PHAVU</name>
<dbReference type="SUPFAM" id="SSF53098">
    <property type="entry name" value="Ribonuclease H-like"/>
    <property type="match status" value="1"/>
</dbReference>
<evidence type="ECO:0000313" key="2">
    <source>
        <dbReference type="Proteomes" id="UP000000226"/>
    </source>
</evidence>
<dbReference type="InterPro" id="IPR036397">
    <property type="entry name" value="RNaseH_sf"/>
</dbReference>
<dbReference type="OrthoDB" id="1426718at2759"/>
<keyword evidence="2" id="KW-1185">Reference proteome</keyword>
<evidence type="ECO:0000313" key="1">
    <source>
        <dbReference type="EMBL" id="ESW15957.1"/>
    </source>
</evidence>
<dbReference type="OMA" id="IAFSTQC"/>
<proteinExistence type="predicted"/>
<sequence length="84" mass="9578">MRPEFPNEDILALFNETRSDINENKWTLVFNGASNTLGHGIWVVLISPKNQYIPMITRLCFDCTNNIVEYEACVMGIRAAIESK</sequence>
<dbReference type="PANTHER" id="PTHR48475:SF1">
    <property type="entry name" value="RNASE H TYPE-1 DOMAIN-CONTAINING PROTEIN"/>
    <property type="match status" value="1"/>
</dbReference>
<accession>V7BDQ5</accession>
<organism evidence="1 2">
    <name type="scientific">Phaseolus vulgaris</name>
    <name type="common">Kidney bean</name>
    <name type="synonym">French bean</name>
    <dbReference type="NCBI Taxonomy" id="3885"/>
    <lineage>
        <taxon>Eukaryota</taxon>
        <taxon>Viridiplantae</taxon>
        <taxon>Streptophyta</taxon>
        <taxon>Embryophyta</taxon>
        <taxon>Tracheophyta</taxon>
        <taxon>Spermatophyta</taxon>
        <taxon>Magnoliopsida</taxon>
        <taxon>eudicotyledons</taxon>
        <taxon>Gunneridae</taxon>
        <taxon>Pentapetalae</taxon>
        <taxon>rosids</taxon>
        <taxon>fabids</taxon>
        <taxon>Fabales</taxon>
        <taxon>Fabaceae</taxon>
        <taxon>Papilionoideae</taxon>
        <taxon>50 kb inversion clade</taxon>
        <taxon>NPAAA clade</taxon>
        <taxon>indigoferoid/millettioid clade</taxon>
        <taxon>Phaseoleae</taxon>
        <taxon>Phaseolus</taxon>
    </lineage>
</organism>
<dbReference type="PANTHER" id="PTHR48475">
    <property type="entry name" value="RIBONUCLEASE H"/>
    <property type="match status" value="1"/>
</dbReference>
<dbReference type="Proteomes" id="UP000000226">
    <property type="component" value="Chromosome 7"/>
</dbReference>
<dbReference type="GO" id="GO:0003676">
    <property type="term" value="F:nucleic acid binding"/>
    <property type="evidence" value="ECO:0007669"/>
    <property type="project" value="InterPro"/>
</dbReference>
<dbReference type="SMR" id="V7BDQ5"/>
<dbReference type="EMBL" id="CM002294">
    <property type="protein sequence ID" value="ESW15957.1"/>
    <property type="molecule type" value="Genomic_DNA"/>
</dbReference>
<gene>
    <name evidence="1" type="ORF">PHAVU_007G117300g</name>
</gene>
<protein>
    <recommendedName>
        <fullName evidence="3">RNase H type-1 domain-containing protein</fullName>
    </recommendedName>
</protein>